<dbReference type="Pfam" id="PF00109">
    <property type="entry name" value="ketoacyl-synt"/>
    <property type="match status" value="1"/>
</dbReference>
<dbReference type="KEGG" id="hdn:Hden_0558"/>
<accession>D8JSC0</accession>
<gene>
    <name evidence="3" type="ordered locus">Hden_0558</name>
</gene>
<feature type="domain" description="Beta-ketoacyl synthase-like N-terminal" evidence="2">
    <location>
        <begin position="8"/>
        <end position="257"/>
    </location>
</feature>
<dbReference type="InterPro" id="IPR016039">
    <property type="entry name" value="Thiolase-like"/>
</dbReference>
<dbReference type="OrthoDB" id="9808685at2"/>
<dbReference type="SUPFAM" id="SSF53901">
    <property type="entry name" value="Thiolase-like"/>
    <property type="match status" value="2"/>
</dbReference>
<dbReference type="Gene3D" id="3.40.47.10">
    <property type="match status" value="1"/>
</dbReference>
<dbReference type="InterPro" id="IPR000794">
    <property type="entry name" value="Beta-ketoacyl_synthase"/>
</dbReference>
<dbReference type="NCBIfam" id="NF005084">
    <property type="entry name" value="PRK06519.1"/>
    <property type="match status" value="1"/>
</dbReference>
<sequence length="407" mass="43626">MPNGDEREQVWITGIGLISSLGVGIDEHWNKLHGETPPRPVIDEGRFAPYTVHPMPEIDVAQQIPRTSDQRQMDRWQKFGVYAAGLALQDAGIAGNDALLDKTDLCIAAGNGERDIALDSRILATADADGDAASRLNTELMTGLRPTLYLVQLSNLLAGNISIIHKATGSSRTFKGEEMAGVSAIKNAVDRIKAGQGDLFLVGGALNAEREDFLLGCELTGGLYHGPHKSVWDRQGENDGFIPGSVGVFLVLESSSHAKARGAMPYAQIAGIASDRSPRAPGDIAATASTLLKELPLDTSNRELFVMSGASGVRATTAEELQFLSNVQKAGIEPVIRAWGSIFGHTHEAHFLVGIALAALALSKSEFYPPFDTSGVEHTRKTWADQILVTTFGHWRGEGLGLVQSVW</sequence>
<dbReference type="InterPro" id="IPR014030">
    <property type="entry name" value="Ketoacyl_synth_N"/>
</dbReference>
<dbReference type="Proteomes" id="UP000002033">
    <property type="component" value="Chromosome"/>
</dbReference>
<dbReference type="PANTHER" id="PTHR11712">
    <property type="entry name" value="POLYKETIDE SYNTHASE-RELATED"/>
    <property type="match status" value="1"/>
</dbReference>
<dbReference type="eggNOG" id="COG0304">
    <property type="taxonomic scope" value="Bacteria"/>
</dbReference>
<dbReference type="AlphaFoldDB" id="D8JSC0"/>
<keyword evidence="1" id="KW-0808">Transferase</keyword>
<dbReference type="RefSeq" id="WP_013214596.1">
    <property type="nucleotide sequence ID" value="NC_014313.1"/>
</dbReference>
<dbReference type="STRING" id="582899.Hden_0558"/>
<name>D8JSC0_HYPDA</name>
<dbReference type="EMBL" id="CP002083">
    <property type="protein sequence ID" value="ADJ22379.1"/>
    <property type="molecule type" value="Genomic_DNA"/>
</dbReference>
<dbReference type="HOGENOM" id="CLU_000022_69_3_5"/>
<protein>
    <submittedName>
        <fullName evidence="3">Beta-ketoacyl synthase</fullName>
    </submittedName>
</protein>
<keyword evidence="4" id="KW-1185">Reference proteome</keyword>
<dbReference type="GO" id="GO:0004315">
    <property type="term" value="F:3-oxoacyl-[acyl-carrier-protein] synthase activity"/>
    <property type="evidence" value="ECO:0007669"/>
    <property type="project" value="TreeGrafter"/>
</dbReference>
<evidence type="ECO:0000256" key="1">
    <source>
        <dbReference type="ARBA" id="ARBA00022679"/>
    </source>
</evidence>
<dbReference type="PANTHER" id="PTHR11712:SF336">
    <property type="entry name" value="3-OXOACYL-[ACYL-CARRIER-PROTEIN] SYNTHASE, MITOCHONDRIAL"/>
    <property type="match status" value="1"/>
</dbReference>
<reference evidence="4" key="1">
    <citation type="journal article" date="2011" name="J. Bacteriol.">
        <title>Genome sequences of eight morphologically diverse alphaproteobacteria.</title>
        <authorList>
            <consortium name="US DOE Joint Genome Institute"/>
            <person name="Brown P.J."/>
            <person name="Kysela D.T."/>
            <person name="Buechlein A."/>
            <person name="Hemmerich C."/>
            <person name="Brun Y.V."/>
        </authorList>
    </citation>
    <scope>NUCLEOTIDE SEQUENCE [LARGE SCALE GENOMIC DNA]</scope>
    <source>
        <strain evidence="4">ATCC 51888 / DSM 1869 / NCIB 11706 / TK 0415</strain>
    </source>
</reference>
<organism evidence="3 4">
    <name type="scientific">Hyphomicrobium denitrificans (strain ATCC 51888 / DSM 1869 / NCIMB 11706 / TK 0415)</name>
    <dbReference type="NCBI Taxonomy" id="582899"/>
    <lineage>
        <taxon>Bacteria</taxon>
        <taxon>Pseudomonadati</taxon>
        <taxon>Pseudomonadota</taxon>
        <taxon>Alphaproteobacteria</taxon>
        <taxon>Hyphomicrobiales</taxon>
        <taxon>Hyphomicrobiaceae</taxon>
        <taxon>Hyphomicrobium</taxon>
    </lineage>
</organism>
<dbReference type="GO" id="GO:0006633">
    <property type="term" value="P:fatty acid biosynthetic process"/>
    <property type="evidence" value="ECO:0007669"/>
    <property type="project" value="TreeGrafter"/>
</dbReference>
<evidence type="ECO:0000313" key="3">
    <source>
        <dbReference type="EMBL" id="ADJ22379.1"/>
    </source>
</evidence>
<evidence type="ECO:0000259" key="2">
    <source>
        <dbReference type="Pfam" id="PF00109"/>
    </source>
</evidence>
<evidence type="ECO:0000313" key="4">
    <source>
        <dbReference type="Proteomes" id="UP000002033"/>
    </source>
</evidence>
<proteinExistence type="predicted"/>